<accession>A0ABN9W7S7</accession>
<dbReference type="PANTHER" id="PTHR41244:SF1">
    <property type="entry name" value="GLYCOSYLTRANSFERASE"/>
    <property type="match status" value="1"/>
</dbReference>
<dbReference type="Gene3D" id="3.20.20.80">
    <property type="entry name" value="Glycosidases"/>
    <property type="match status" value="1"/>
</dbReference>
<name>A0ABN9W7S7_9DINO</name>
<reference evidence="1" key="1">
    <citation type="submission" date="2023-10" db="EMBL/GenBank/DDBJ databases">
        <authorList>
            <person name="Chen Y."/>
            <person name="Shah S."/>
            <person name="Dougan E. K."/>
            <person name="Thang M."/>
            <person name="Chan C."/>
        </authorList>
    </citation>
    <scope>NUCLEOTIDE SEQUENCE [LARGE SCALE GENOMIC DNA]</scope>
</reference>
<evidence type="ECO:0000313" key="2">
    <source>
        <dbReference type="Proteomes" id="UP001189429"/>
    </source>
</evidence>
<dbReference type="Proteomes" id="UP001189429">
    <property type="component" value="Unassembled WGS sequence"/>
</dbReference>
<organism evidence="1 2">
    <name type="scientific">Prorocentrum cordatum</name>
    <dbReference type="NCBI Taxonomy" id="2364126"/>
    <lineage>
        <taxon>Eukaryota</taxon>
        <taxon>Sar</taxon>
        <taxon>Alveolata</taxon>
        <taxon>Dinophyceae</taxon>
        <taxon>Prorocentrales</taxon>
        <taxon>Prorocentraceae</taxon>
        <taxon>Prorocentrum</taxon>
    </lineage>
</organism>
<proteinExistence type="predicted"/>
<dbReference type="EMBL" id="CAUYUJ010018281">
    <property type="protein sequence ID" value="CAK0882249.1"/>
    <property type="molecule type" value="Genomic_DNA"/>
</dbReference>
<protein>
    <recommendedName>
        <fullName evidence="3">Lipopolysaccharide biosynthesis protein</fullName>
    </recommendedName>
</protein>
<gene>
    <name evidence="1" type="ORF">PCOR1329_LOCUS64820</name>
</gene>
<evidence type="ECO:0008006" key="3">
    <source>
        <dbReference type="Google" id="ProtNLM"/>
    </source>
</evidence>
<evidence type="ECO:0000313" key="1">
    <source>
        <dbReference type="EMBL" id="CAK0882249.1"/>
    </source>
</evidence>
<keyword evidence="2" id="KW-1185">Reference proteome</keyword>
<dbReference type="CDD" id="cd11579">
    <property type="entry name" value="Glyco_tran_WbsX"/>
    <property type="match status" value="1"/>
</dbReference>
<comment type="caution">
    <text evidence="1">The sequence shown here is derived from an EMBL/GenBank/DDBJ whole genome shotgun (WGS) entry which is preliminary data.</text>
</comment>
<dbReference type="InterPro" id="IPR032719">
    <property type="entry name" value="WbsX"/>
</dbReference>
<dbReference type="Pfam" id="PF14307">
    <property type="entry name" value="Glyco_tran_WbsX"/>
    <property type="match status" value="1"/>
</dbReference>
<sequence>MACSRAPGPWCVQLPAAAAMVALCTAGTRLLRYLWTYPALMVPLADSTAESVSVGVFVQMADLGSWPELRSCLSNVARAHGRVDVYVSSVEGVFHDSSVRDDVQQMISRMSVSIDLRMSTVPNVGEDMGSFIHQLHMAEREGKRYETILKVHSFSNHGAALRDLGLQSLCGSRWQVGAIATNFMEWADVDMIVPAGTIFDAATPIRRIASVIRDLYFRSKGVNDTVKNVIGQNEENLKTLFQKVAPDLTGAAAANHLAAVVVGRMFWVRHAALRPQALVAVREEILAGMSHGVSPDGRMEHALDRFFPSSILARGRTVSQMPPAPKVMAIYFPQYHTFEENDRFWGRGFTEWTLLKPFEGKGIRKPLSVEQGGLGFYDLTSRDVRKQQAQLAMDHGVHGFLFYHYWFTGKGVKKPMVMEKIPSLMLEDGEPNMPYFFNWANEPWTRQWNGRASAENPPLLAQEYGDQSEWQNHFEFLLPYFKHEQYMKMNGKPIFAIYRPGLIAAEAKLGPMLSLWRQLAQQHGFPGMYFVNTHSGFWQEMVGQPPMFDAAYHFLSTCCSSEKEYNIATAADQGLNHEPVQFWGAFTGFNNRVRGPDQPLEKPVTPHQFYAALVHSFSAMASAPQRRLDQFSNNIFVVAAWNEWNEQNVLEPDTEYGFGFLKSLQKALTHFHSSRFVSTGDL</sequence>
<dbReference type="PANTHER" id="PTHR41244">
    <property type="entry name" value="RHAMNAN SYNTHESIS F"/>
    <property type="match status" value="1"/>
</dbReference>